<keyword evidence="4 6" id="KW-1133">Transmembrane helix</keyword>
<evidence type="ECO:0000256" key="5">
    <source>
        <dbReference type="ARBA" id="ARBA00023136"/>
    </source>
</evidence>
<dbReference type="AlphaFoldDB" id="A0A368KYE0"/>
<dbReference type="Pfam" id="PF03739">
    <property type="entry name" value="LptF_LptG"/>
    <property type="match status" value="1"/>
</dbReference>
<organism evidence="7 8">
    <name type="scientific">Parvibium lacunae</name>
    <dbReference type="NCBI Taxonomy" id="1888893"/>
    <lineage>
        <taxon>Bacteria</taxon>
        <taxon>Pseudomonadati</taxon>
        <taxon>Pseudomonadota</taxon>
        <taxon>Betaproteobacteria</taxon>
        <taxon>Burkholderiales</taxon>
        <taxon>Alcaligenaceae</taxon>
        <taxon>Parvibium</taxon>
    </lineage>
</organism>
<evidence type="ECO:0000256" key="1">
    <source>
        <dbReference type="ARBA" id="ARBA00004651"/>
    </source>
</evidence>
<dbReference type="Proteomes" id="UP000252357">
    <property type="component" value="Unassembled WGS sequence"/>
</dbReference>
<evidence type="ECO:0000256" key="6">
    <source>
        <dbReference type="SAM" id="Phobius"/>
    </source>
</evidence>
<evidence type="ECO:0000256" key="3">
    <source>
        <dbReference type="ARBA" id="ARBA00022692"/>
    </source>
</evidence>
<dbReference type="GO" id="GO:0043190">
    <property type="term" value="C:ATP-binding cassette (ABC) transporter complex"/>
    <property type="evidence" value="ECO:0007669"/>
    <property type="project" value="InterPro"/>
</dbReference>
<proteinExistence type="predicted"/>
<evidence type="ECO:0000313" key="8">
    <source>
        <dbReference type="Proteomes" id="UP000252357"/>
    </source>
</evidence>
<comment type="subcellular location">
    <subcellularLocation>
        <location evidence="1">Cell membrane</location>
        <topology evidence="1">Multi-pass membrane protein</topology>
    </subcellularLocation>
</comment>
<evidence type="ECO:0000313" key="7">
    <source>
        <dbReference type="EMBL" id="RCS56463.1"/>
    </source>
</evidence>
<feature type="transmembrane region" description="Helical" evidence="6">
    <location>
        <begin position="353"/>
        <end position="374"/>
    </location>
</feature>
<feature type="transmembrane region" description="Helical" evidence="6">
    <location>
        <begin position="294"/>
        <end position="314"/>
    </location>
</feature>
<keyword evidence="5 6" id="KW-0472">Membrane</keyword>
<dbReference type="EMBL" id="QPGB01000007">
    <property type="protein sequence ID" value="RCS56463.1"/>
    <property type="molecule type" value="Genomic_DNA"/>
</dbReference>
<evidence type="ECO:0000256" key="2">
    <source>
        <dbReference type="ARBA" id="ARBA00022475"/>
    </source>
</evidence>
<accession>A0A368KYE0</accession>
<feature type="transmembrane region" description="Helical" evidence="6">
    <location>
        <begin position="320"/>
        <end position="341"/>
    </location>
</feature>
<keyword evidence="8" id="KW-1185">Reference proteome</keyword>
<dbReference type="InterPro" id="IPR030923">
    <property type="entry name" value="LptG"/>
</dbReference>
<dbReference type="PANTHER" id="PTHR33529">
    <property type="entry name" value="SLR0882 PROTEIN-RELATED"/>
    <property type="match status" value="1"/>
</dbReference>
<evidence type="ECO:0000256" key="4">
    <source>
        <dbReference type="ARBA" id="ARBA00022989"/>
    </source>
</evidence>
<keyword evidence="2" id="KW-1003">Cell membrane</keyword>
<dbReference type="OrthoDB" id="9776227at2"/>
<feature type="transmembrane region" description="Helical" evidence="6">
    <location>
        <begin position="61"/>
        <end position="81"/>
    </location>
</feature>
<dbReference type="RefSeq" id="WP_114403672.1">
    <property type="nucleotide sequence ID" value="NZ_QPGB01000007.1"/>
</dbReference>
<reference evidence="7 8" key="1">
    <citation type="journal article" date="2018" name="Int. J. Syst. Evol. Microbiol.">
        <title>Parvibium lacunae gen. nov., sp. nov., a new member of the family Alcaligenaceae isolated from a freshwater pond.</title>
        <authorList>
            <person name="Chen W.M."/>
            <person name="Xie P.B."/>
            <person name="Hsu M.Y."/>
            <person name="Sheu S.Y."/>
        </authorList>
    </citation>
    <scope>NUCLEOTIDE SEQUENCE [LARGE SCALE GENOMIC DNA]</scope>
    <source>
        <strain evidence="7 8">KMB9</strain>
    </source>
</reference>
<dbReference type="PANTHER" id="PTHR33529:SF2">
    <property type="entry name" value="LIPOPOLYSACCHARIDE EXPORT SYSTEM PERMEASE PROTEIN LPTG"/>
    <property type="match status" value="1"/>
</dbReference>
<protein>
    <submittedName>
        <fullName evidence="7">LPS export ABC transporter permease LptG</fullName>
    </submittedName>
</protein>
<dbReference type="GO" id="GO:0055085">
    <property type="term" value="P:transmembrane transport"/>
    <property type="evidence" value="ECO:0007669"/>
    <property type="project" value="InterPro"/>
</dbReference>
<name>A0A368KYE0_9BURK</name>
<gene>
    <name evidence="7" type="primary">lptG</name>
    <name evidence="7" type="ORF">DU000_12095</name>
</gene>
<dbReference type="NCBIfam" id="TIGR04408">
    <property type="entry name" value="LptG_lptG"/>
    <property type="match status" value="1"/>
</dbReference>
<comment type="caution">
    <text evidence="7">The sequence shown here is derived from an EMBL/GenBank/DDBJ whole genome shotgun (WGS) entry which is preliminary data.</text>
</comment>
<sequence>MRLLHQYIGTQLRTAIAFVALTFLALFSFFDLVSELGDVGKGQYRFQHAVMVVALNIPGHLYELLPIAGLIGAIYVFARLANQSEFTIMRAAGMGTATIIVSIWRHGTLLLLLTFLCGEVLTPPAAKYAENLRAQMTGQNFAEEFRSGIWLRDNLPVAQNGTAPLAAETRFVNVSEVRADNQIRQIRIFSFDKDFRLHEILEAATGTYLAEGVWALTQVRRTRFLLNARGEPNRTELTQVETLSWPSTLTPTLLSAVLVRPNNMAAFNLYQYIQHLRDNQQKTHRFEIAFWRKISYPFAVYVMLMLALPFAYLHFRTGGISLKIFIGVMLGVSFNLLNNLFSHIGLLNTWSPVLSATLPSLMALLLAAIALYWVERH</sequence>
<dbReference type="InterPro" id="IPR005495">
    <property type="entry name" value="LptG/LptF_permease"/>
</dbReference>
<keyword evidence="3 6" id="KW-0812">Transmembrane</keyword>
<feature type="transmembrane region" description="Helical" evidence="6">
    <location>
        <begin position="12"/>
        <end position="30"/>
    </location>
</feature>
<dbReference type="GO" id="GO:0015920">
    <property type="term" value="P:lipopolysaccharide transport"/>
    <property type="evidence" value="ECO:0007669"/>
    <property type="project" value="TreeGrafter"/>
</dbReference>